<feature type="compositionally biased region" description="Low complexity" evidence="1">
    <location>
        <begin position="131"/>
        <end position="142"/>
    </location>
</feature>
<feature type="region of interest" description="Disordered" evidence="1">
    <location>
        <begin position="1"/>
        <end position="232"/>
    </location>
</feature>
<feature type="compositionally biased region" description="Gly residues" evidence="1">
    <location>
        <begin position="221"/>
        <end position="231"/>
    </location>
</feature>
<protein>
    <submittedName>
        <fullName evidence="2">Uncharacterized protein</fullName>
    </submittedName>
</protein>
<organism evidence="2">
    <name type="scientific">uncultured Actinomycetospora sp</name>
    <dbReference type="NCBI Taxonomy" id="1135996"/>
    <lineage>
        <taxon>Bacteria</taxon>
        <taxon>Bacillati</taxon>
        <taxon>Actinomycetota</taxon>
        <taxon>Actinomycetes</taxon>
        <taxon>Pseudonocardiales</taxon>
        <taxon>Pseudonocardiaceae</taxon>
        <taxon>Actinomycetospora</taxon>
        <taxon>environmental samples</taxon>
    </lineage>
</organism>
<evidence type="ECO:0000256" key="1">
    <source>
        <dbReference type="SAM" id="MobiDB-lite"/>
    </source>
</evidence>
<feature type="non-terminal residue" evidence="2">
    <location>
        <position position="317"/>
    </location>
</feature>
<reference evidence="2" key="1">
    <citation type="submission" date="2020-02" db="EMBL/GenBank/DDBJ databases">
        <authorList>
            <person name="Meier V. D."/>
        </authorList>
    </citation>
    <scope>NUCLEOTIDE SEQUENCE</scope>
    <source>
        <strain evidence="2">AVDCRST_MAG54</strain>
    </source>
</reference>
<accession>A0A6J4JNU9</accession>
<feature type="compositionally biased region" description="Basic residues" evidence="1">
    <location>
        <begin position="179"/>
        <end position="196"/>
    </location>
</feature>
<gene>
    <name evidence="2" type="ORF">AVDCRST_MAG54-3811</name>
</gene>
<feature type="compositionally biased region" description="Low complexity" evidence="1">
    <location>
        <begin position="109"/>
        <end position="119"/>
    </location>
</feature>
<evidence type="ECO:0000313" key="2">
    <source>
        <dbReference type="EMBL" id="CAA9283425.1"/>
    </source>
</evidence>
<feature type="compositionally biased region" description="Low complexity" evidence="1">
    <location>
        <begin position="29"/>
        <end position="38"/>
    </location>
</feature>
<proteinExistence type="predicted"/>
<dbReference type="AlphaFoldDB" id="A0A6J4JNU9"/>
<name>A0A6J4JNU9_9PSEU</name>
<feature type="compositionally biased region" description="Basic residues" evidence="1">
    <location>
        <begin position="58"/>
        <end position="77"/>
    </location>
</feature>
<dbReference type="EMBL" id="CADCTH010000487">
    <property type="protein sequence ID" value="CAA9283425.1"/>
    <property type="molecule type" value="Genomic_DNA"/>
</dbReference>
<sequence>ERQRHRRGRHHDELVPRHGGPRGPGGRAAAGVRAALARRAVHPPGPHGGRAGDLGARPARRRGRGQRALRLLPHPRRRDGAAAVGRGGAGRPPHAHGPARAGRRHHHGAAGPDVGVHGPPGHDLRPAGLVRAPASRAAGGRAAARHPGHPAGLAGRRPGSGDRGRGRRRPRRVGPDPRHARHQRRPRRRQRVRRRPGGQGRDLPDRRRPRLRPPGVPHRGAGAGLGRGGPVRGRLLLADARPAPPPAVRDVRRLRRAGRAARGRHQRRHRLGRRPAVRGVAAGVRRARAVVAAHRSPLPRARRLVRGGRRRHRALRR</sequence>
<feature type="non-terminal residue" evidence="2">
    <location>
        <position position="1"/>
    </location>
</feature>